<evidence type="ECO:0000313" key="2">
    <source>
        <dbReference type="EMBL" id="KAG5506506.1"/>
    </source>
</evidence>
<dbReference type="Proteomes" id="UP000674318">
    <property type="component" value="Unassembled WGS sequence"/>
</dbReference>
<keyword evidence="3" id="KW-1185">Reference proteome</keyword>
<feature type="region of interest" description="Disordered" evidence="1">
    <location>
        <begin position="162"/>
        <end position="182"/>
    </location>
</feature>
<feature type="region of interest" description="Disordered" evidence="1">
    <location>
        <begin position="852"/>
        <end position="874"/>
    </location>
</feature>
<evidence type="ECO:0000313" key="3">
    <source>
        <dbReference type="Proteomes" id="UP000674318"/>
    </source>
</evidence>
<feature type="region of interest" description="Disordered" evidence="1">
    <location>
        <begin position="752"/>
        <end position="780"/>
    </location>
</feature>
<sequence length="1135" mass="121704">MASILRRLRSWSPSPHRPAAKNVDATSDFFFVQVIAFGEVFPIPVCSTTPVTAVLRHVMEAAVTAEQAVALGNVEATLYNKEVPLQLDATMEAVPRNCVLHLHTSVSATSSAMRDRRYDTFSTLPDSRRRSSSTTITMQPCFRNKSLPGGVGEGFGFPVSLRPSSDSAGLSSEERPSPQRQEIPVITTLRGVSGSVLSAPHAVELMSVPTVRDTAPVLMWPPAVSSPSTVRTSGTGIVDEAPRYYFVPCGGAAMRTPMRFLSTQSHSVSEPLLVTGHSGNSVVEIATNCRIPPAGVNPLNTASLARPDPLLPSPVPSPPKAASAHADCFKNSNDKYLVVRLRLPYGSASARMSAAALNTDRNIVVGEMEASDVSVKALLDAGTSTVATTNAPVTRAYSYRSLRVLQDFPVGTLRELFAVGAEHRLHVAHTEVKDEQKTFREMCFAPNTIFHFEKRAERDSDIEAGPKDHHQRSLTPDSIREHLNDTVVMPQPMEMMKDVESDDRHRTLADVELLPSSADPFSHPTSPPVLSGSKPNFSADNVGQGIDTSGAVSRTVALPEGTNVSNDGDVCNPTSDAEQFVCVADGGVELPSATVTASRPALQAHEKTLSLAVSEEPRQVTELAALRDEAETVRQPQQPPQQKEQSNQEQRVINYDESRTEILRRGLVAPAEAGEQCCIDVNCCVSEDEEKDAAAVATAMPGAGAAAGAPQSVSASQAISTAAAAAQPAMDAAGSERRTGMSHRLSRRFSTLAEAKQKAGRGALHDRQDEAKNEAERARPSAKLSLMSWARKLVAKINGQCKPRASKALVPTALAPPRSTGKGPLPLSVTEPVQLAANAAASLNPLATVSSLMPSTSGESPRVMGRKSNNTSRKLKETLRAAEKPAMAAVMEKGRRAELGDMSEQPKVALRRGESFRGGVVCPSLRDRRVGASMPRQPIAFLDTDPSQASHTTLLAGTVDVTKDMSTTIEPALLSTTRVPTPHELPTPVPILISEKRGRHSGQEGNNHTPGSSSFENVSPASLRHCAAKRSLPEHSAKGTSNAHWLRITLVDPHDPTRSHYGVPVQLDCPVEALRGWITALQRPRTAADEDSPNLCDAERYGIFVGNRRLSVRESTTFAEVTSGRNDMVFSIRPL</sequence>
<gene>
    <name evidence="2" type="ORF">JKF63_06009</name>
</gene>
<dbReference type="EMBL" id="JAFJZO010000020">
    <property type="protein sequence ID" value="KAG5506506.1"/>
    <property type="molecule type" value="Genomic_DNA"/>
</dbReference>
<dbReference type="KEGG" id="phet:94292039"/>
<feature type="region of interest" description="Disordered" evidence="1">
    <location>
        <begin position="998"/>
        <end position="1019"/>
    </location>
</feature>
<dbReference type="GeneID" id="94292039"/>
<organism evidence="2 3">
    <name type="scientific">Porcisia hertigi</name>
    <dbReference type="NCBI Taxonomy" id="2761500"/>
    <lineage>
        <taxon>Eukaryota</taxon>
        <taxon>Discoba</taxon>
        <taxon>Euglenozoa</taxon>
        <taxon>Kinetoplastea</taxon>
        <taxon>Metakinetoplastina</taxon>
        <taxon>Trypanosomatida</taxon>
        <taxon>Trypanosomatidae</taxon>
        <taxon>Leishmaniinae</taxon>
        <taxon>Porcisia</taxon>
    </lineage>
</organism>
<feature type="compositionally biased region" description="Polar residues" evidence="1">
    <location>
        <begin position="1003"/>
        <end position="1019"/>
    </location>
</feature>
<feature type="region of interest" description="Disordered" evidence="1">
    <location>
        <begin position="629"/>
        <end position="653"/>
    </location>
</feature>
<dbReference type="OrthoDB" id="267094at2759"/>
<dbReference type="RefSeq" id="XP_067757668.1">
    <property type="nucleotide sequence ID" value="XM_067901962.1"/>
</dbReference>
<accession>A0A836I8B2</accession>
<proteinExistence type="predicted"/>
<feature type="compositionally biased region" description="Low complexity" evidence="1">
    <location>
        <begin position="640"/>
        <end position="650"/>
    </location>
</feature>
<reference evidence="2 3" key="1">
    <citation type="submission" date="2021-02" db="EMBL/GenBank/DDBJ databases">
        <title>Porcisia hertigi Genome sequencing and assembly.</title>
        <authorList>
            <person name="Almutairi H."/>
            <person name="Gatherer D."/>
        </authorList>
    </citation>
    <scope>NUCLEOTIDE SEQUENCE [LARGE SCALE GENOMIC DNA]</scope>
    <source>
        <strain evidence="2 3">C119</strain>
    </source>
</reference>
<dbReference type="AlphaFoldDB" id="A0A836I8B2"/>
<feature type="region of interest" description="Disordered" evidence="1">
    <location>
        <begin position="808"/>
        <end position="827"/>
    </location>
</feature>
<comment type="caution">
    <text evidence="2">The sequence shown here is derived from an EMBL/GenBank/DDBJ whole genome shotgun (WGS) entry which is preliminary data.</text>
</comment>
<feature type="compositionally biased region" description="Basic and acidic residues" evidence="1">
    <location>
        <begin position="763"/>
        <end position="779"/>
    </location>
</feature>
<name>A0A836I8B2_9TRYP</name>
<protein>
    <submittedName>
        <fullName evidence="2">Uncharacterized protein</fullName>
    </submittedName>
</protein>
<evidence type="ECO:0000256" key="1">
    <source>
        <dbReference type="SAM" id="MobiDB-lite"/>
    </source>
</evidence>